<keyword evidence="2" id="KW-1185">Reference proteome</keyword>
<organism evidence="1 2">
    <name type="scientific">Antarcticimicrobium luteum</name>
    <dbReference type="NCBI Taxonomy" id="2547397"/>
    <lineage>
        <taxon>Bacteria</taxon>
        <taxon>Pseudomonadati</taxon>
        <taxon>Pseudomonadota</taxon>
        <taxon>Alphaproteobacteria</taxon>
        <taxon>Rhodobacterales</taxon>
        <taxon>Paracoccaceae</taxon>
        <taxon>Antarcticimicrobium</taxon>
    </lineage>
</organism>
<protein>
    <submittedName>
        <fullName evidence="1">Uncharacterized protein</fullName>
    </submittedName>
</protein>
<dbReference type="AlphaFoldDB" id="A0A4R5VGY8"/>
<comment type="caution">
    <text evidence="1">The sequence shown here is derived from an EMBL/GenBank/DDBJ whole genome shotgun (WGS) entry which is preliminary data.</text>
</comment>
<evidence type="ECO:0000313" key="1">
    <source>
        <dbReference type="EMBL" id="TDK53012.1"/>
    </source>
</evidence>
<reference evidence="1 2" key="1">
    <citation type="submission" date="2019-03" db="EMBL/GenBank/DDBJ databases">
        <title>Ruegeria lutea sp. nov., a novel strain, isolated from marine sediment, the Masan Bay, South Korea.</title>
        <authorList>
            <person name="Kim J."/>
            <person name="Kim D.-Y."/>
            <person name="Lee S.-S."/>
        </authorList>
    </citation>
    <scope>NUCLEOTIDE SEQUENCE [LARGE SCALE GENOMIC DNA]</scope>
    <source>
        <strain evidence="1 2">318-1</strain>
    </source>
</reference>
<dbReference type="OrthoDB" id="5195850at2"/>
<sequence length="111" mass="12798">MTVRDYLNIPYTLLAEPVEVEGGDWLRRLSYPELGDIHAQGLDVEQVFLEIERMRFAEILRRLQQGDLPPVPRPPLATSTPGWWARFLGLGDEVTAFLDKSPEEYRQSRSN</sequence>
<proteinExistence type="predicted"/>
<dbReference type="Proteomes" id="UP000295301">
    <property type="component" value="Unassembled WGS sequence"/>
</dbReference>
<name>A0A4R5VGY8_9RHOB</name>
<evidence type="ECO:0000313" key="2">
    <source>
        <dbReference type="Proteomes" id="UP000295301"/>
    </source>
</evidence>
<gene>
    <name evidence="1" type="ORF">E1832_00870</name>
</gene>
<dbReference type="EMBL" id="SMUV01000030">
    <property type="protein sequence ID" value="TDK53012.1"/>
    <property type="molecule type" value="Genomic_DNA"/>
</dbReference>
<accession>A0A4R5VGY8</accession>